<dbReference type="PANTHER" id="PTHR43806">
    <property type="entry name" value="PEPTIDASE S8"/>
    <property type="match status" value="1"/>
</dbReference>
<evidence type="ECO:0000256" key="6">
    <source>
        <dbReference type="PROSITE-ProRule" id="PRU01240"/>
    </source>
</evidence>
<evidence type="ECO:0000256" key="4">
    <source>
        <dbReference type="ARBA" id="ARBA00022825"/>
    </source>
</evidence>
<evidence type="ECO:0000256" key="7">
    <source>
        <dbReference type="RuleBase" id="RU003355"/>
    </source>
</evidence>
<proteinExistence type="inferred from homology"/>
<dbReference type="AlphaFoldDB" id="A0A9X1XGC3"/>
<feature type="domain" description="Peptidase S8/S53" evidence="8">
    <location>
        <begin position="146"/>
        <end position="415"/>
    </location>
</feature>
<reference evidence="9" key="1">
    <citation type="submission" date="2021-09" db="EMBL/GenBank/DDBJ databases">
        <title>Genome analysis of Fictibacillus sp. KIGAM418 isolated from marine sediment.</title>
        <authorList>
            <person name="Seo M.-J."/>
            <person name="Cho E.-S."/>
            <person name="Hwang C.Y."/>
        </authorList>
    </citation>
    <scope>NUCLEOTIDE SEQUENCE</scope>
    <source>
        <strain evidence="9">KIGAM418</strain>
    </source>
</reference>
<dbReference type="Proteomes" id="UP001139011">
    <property type="component" value="Unassembled WGS sequence"/>
</dbReference>
<dbReference type="PROSITE" id="PS00138">
    <property type="entry name" value="SUBTILASE_SER"/>
    <property type="match status" value="1"/>
</dbReference>
<dbReference type="InterPro" id="IPR022398">
    <property type="entry name" value="Peptidase_S8_His-AS"/>
</dbReference>
<dbReference type="CDD" id="cd07487">
    <property type="entry name" value="Peptidases_S8_1"/>
    <property type="match status" value="1"/>
</dbReference>
<dbReference type="PROSITE" id="PS00136">
    <property type="entry name" value="SUBTILASE_ASP"/>
    <property type="match status" value="1"/>
</dbReference>
<dbReference type="Gene3D" id="3.30.70.80">
    <property type="entry name" value="Peptidase S8 propeptide/proteinase inhibitor I9"/>
    <property type="match status" value="1"/>
</dbReference>
<evidence type="ECO:0000256" key="1">
    <source>
        <dbReference type="ARBA" id="ARBA00011073"/>
    </source>
</evidence>
<dbReference type="Pfam" id="PF00082">
    <property type="entry name" value="Peptidase_S8"/>
    <property type="match status" value="1"/>
</dbReference>
<evidence type="ECO:0000259" key="8">
    <source>
        <dbReference type="Pfam" id="PF00082"/>
    </source>
</evidence>
<evidence type="ECO:0000256" key="5">
    <source>
        <dbReference type="PIRSR" id="PIRSR615500-1"/>
    </source>
</evidence>
<keyword evidence="10" id="KW-1185">Reference proteome</keyword>
<feature type="active site" description="Charge relay system" evidence="5 6">
    <location>
        <position position="379"/>
    </location>
</feature>
<evidence type="ECO:0000256" key="2">
    <source>
        <dbReference type="ARBA" id="ARBA00022670"/>
    </source>
</evidence>
<sequence>MLGFSMIKMVRQHADKLDRSMRLQLVNLYRPFQKVPCFLHSMLENRLKKRNKLPVIIEFYEEGDACSLGLEQVHQTVSGHRKCAVHHQFTSIPFCAATLTANVMEELLNNCTHIKKIHHDREVKALLDKASPSIRSDVLNSSGVTGKDVTIAVVDTGVYPHADLKDRIAAFKDLVNQKTETYDDNGHGTHCAGDAAGNGYLSDGKYKGPAPEANIVGVKVLNKTGSGSLSTVIAGVQWCIDNKEKYGIKIISMSLGSQATQPAAEDPVVKIVEEAWKQGIVVCIAAGNEGPDEKTISSPGISPKVITVGAMDDQNTIERTDDIPANFSSRGPTIDGLTKPDLLTPGVNIVSLRSPGSYLDKVSKSSRVAENYFSLSGTSMATPICAGVAALVLQQNPELTPDEVKEKLLNSAEDWRLPGNTQGKGYLDVSKLI</sequence>
<dbReference type="GO" id="GO:0004252">
    <property type="term" value="F:serine-type endopeptidase activity"/>
    <property type="evidence" value="ECO:0007669"/>
    <property type="project" value="UniProtKB-UniRule"/>
</dbReference>
<keyword evidence="2 6" id="KW-0645">Protease</keyword>
<dbReference type="PANTHER" id="PTHR43806:SF65">
    <property type="entry name" value="SERINE PROTEASE APRX"/>
    <property type="match status" value="1"/>
</dbReference>
<dbReference type="GO" id="GO:0006508">
    <property type="term" value="P:proteolysis"/>
    <property type="evidence" value="ECO:0007669"/>
    <property type="project" value="UniProtKB-KW"/>
</dbReference>
<feature type="active site" description="Charge relay system" evidence="5 6">
    <location>
        <position position="187"/>
    </location>
</feature>
<dbReference type="Gene3D" id="3.40.50.200">
    <property type="entry name" value="Peptidase S8/S53 domain"/>
    <property type="match status" value="1"/>
</dbReference>
<dbReference type="InterPro" id="IPR015500">
    <property type="entry name" value="Peptidase_S8_subtilisin-rel"/>
</dbReference>
<dbReference type="InterPro" id="IPR023827">
    <property type="entry name" value="Peptidase_S8_Asp-AS"/>
</dbReference>
<dbReference type="PRINTS" id="PR00723">
    <property type="entry name" value="SUBTILISIN"/>
</dbReference>
<evidence type="ECO:0000256" key="3">
    <source>
        <dbReference type="ARBA" id="ARBA00022801"/>
    </source>
</evidence>
<dbReference type="PROSITE" id="PS00137">
    <property type="entry name" value="SUBTILASE_HIS"/>
    <property type="match status" value="1"/>
</dbReference>
<protein>
    <submittedName>
        <fullName evidence="9">S8 family peptidase</fullName>
    </submittedName>
</protein>
<name>A0A9X1XGC3_9BACL</name>
<keyword evidence="3 6" id="KW-0378">Hydrolase</keyword>
<evidence type="ECO:0000313" key="10">
    <source>
        <dbReference type="Proteomes" id="UP001139011"/>
    </source>
</evidence>
<organism evidence="9 10">
    <name type="scientific">Fictibacillus marinisediminis</name>
    <dbReference type="NCBI Taxonomy" id="2878389"/>
    <lineage>
        <taxon>Bacteria</taxon>
        <taxon>Bacillati</taxon>
        <taxon>Bacillota</taxon>
        <taxon>Bacilli</taxon>
        <taxon>Bacillales</taxon>
        <taxon>Fictibacillaceae</taxon>
        <taxon>Fictibacillus</taxon>
    </lineage>
</organism>
<dbReference type="RefSeq" id="WP_248254311.1">
    <property type="nucleotide sequence ID" value="NZ_JAIWJX010000002.1"/>
</dbReference>
<dbReference type="InterPro" id="IPR000209">
    <property type="entry name" value="Peptidase_S8/S53_dom"/>
</dbReference>
<dbReference type="InterPro" id="IPR050131">
    <property type="entry name" value="Peptidase_S8_subtilisin-like"/>
</dbReference>
<accession>A0A9X1XGC3</accession>
<dbReference type="EMBL" id="JAIWJX010000002">
    <property type="protein sequence ID" value="MCK6259103.1"/>
    <property type="molecule type" value="Genomic_DNA"/>
</dbReference>
<feature type="active site" description="Charge relay system" evidence="5 6">
    <location>
        <position position="155"/>
    </location>
</feature>
<dbReference type="InterPro" id="IPR036852">
    <property type="entry name" value="Peptidase_S8/S53_dom_sf"/>
</dbReference>
<dbReference type="SUPFAM" id="SSF52743">
    <property type="entry name" value="Subtilisin-like"/>
    <property type="match status" value="1"/>
</dbReference>
<dbReference type="PROSITE" id="PS51892">
    <property type="entry name" value="SUBTILASE"/>
    <property type="match status" value="1"/>
</dbReference>
<comment type="similarity">
    <text evidence="1 6 7">Belongs to the peptidase S8 family.</text>
</comment>
<dbReference type="InterPro" id="IPR037045">
    <property type="entry name" value="S8pro/Inhibitor_I9_sf"/>
</dbReference>
<comment type="caution">
    <text evidence="9">The sequence shown here is derived from an EMBL/GenBank/DDBJ whole genome shotgun (WGS) entry which is preliminary data.</text>
</comment>
<evidence type="ECO:0000313" key="9">
    <source>
        <dbReference type="EMBL" id="MCK6259103.1"/>
    </source>
</evidence>
<keyword evidence="4 6" id="KW-0720">Serine protease</keyword>
<dbReference type="InterPro" id="IPR023828">
    <property type="entry name" value="Peptidase_S8_Ser-AS"/>
</dbReference>
<gene>
    <name evidence="9" type="ORF">LCY76_21255</name>
</gene>